<dbReference type="InterPro" id="IPR057985">
    <property type="entry name" value="TPR_PSMD3_N"/>
</dbReference>
<accession>A0A7S4HBH7</accession>
<feature type="compositionally biased region" description="Basic and acidic residues" evidence="3">
    <location>
        <begin position="499"/>
        <end position="519"/>
    </location>
</feature>
<sequence length="527" mass="60039">MAKDSKDQKAQESGKVSDENAKAEKPAVLIDPVTAAMLELKNSMQTIDKAVTSKENRFMSRVIRQVTKLRRLLSKKVLLKALETYVSPDSPVIEGVVAFVEGVTEDDVMQVEAPATASQEIEKNAVIDKKAEEEKNAEIEKKEREEAAFYKKMLSIPEAESFVQLLVTIYLLDKKYLDNAISCASSLIQRAQSFNRRTMDQILSRGYFYWARCMELTGKSSQIRNELLAAYRTTALKHDQIGQATLLNLLLRNYLEFNLYEQADTLMRKTSFPEGDASNNQLARYLYYTGRIKAVQLEYTDAFLNLQQAARKAPQQSALGFRKTVYKFSVIVQLLLGEIPDRSTFSQKGMIAALKPYLQICQAVRVGDLGAFHRAMQEHGDTFKSDKTYSLIVRLRHNVIKTGLKKINTAYSNISLEDVCAKLCLESVEDTRFIVAKCIQDGVIDATIDHETNTMMSKANLDIYTTSEPQMQLHKRVAFCLDMHNQAVKAMRYAENTKTEWESAEERRERMKQEEERMNSMDSDDDF</sequence>
<dbReference type="PANTHER" id="PTHR10758">
    <property type="entry name" value="26S PROTEASOME NON-ATPASE REGULATORY SUBUNIT 3/COP9 SIGNALOSOME COMPLEX SUBUNIT 3"/>
    <property type="match status" value="1"/>
</dbReference>
<dbReference type="AlphaFoldDB" id="A0A7S4HBH7"/>
<evidence type="ECO:0000313" key="5">
    <source>
        <dbReference type="EMBL" id="CAE2193470.1"/>
    </source>
</evidence>
<evidence type="ECO:0000259" key="4">
    <source>
        <dbReference type="PROSITE" id="PS50250"/>
    </source>
</evidence>
<evidence type="ECO:0000256" key="3">
    <source>
        <dbReference type="SAM" id="MobiDB-lite"/>
    </source>
</evidence>
<comment type="similarity">
    <text evidence="1">Belongs to the proteasome subunit S3 family.</text>
</comment>
<dbReference type="OMA" id="AKVYFYF"/>
<protein>
    <recommendedName>
        <fullName evidence="4">PCI domain-containing protein</fullName>
    </recommendedName>
</protein>
<reference evidence="5" key="1">
    <citation type="submission" date="2021-01" db="EMBL/GenBank/DDBJ databases">
        <authorList>
            <person name="Corre E."/>
            <person name="Pelletier E."/>
            <person name="Niang G."/>
            <person name="Scheremetjew M."/>
            <person name="Finn R."/>
            <person name="Kale V."/>
            <person name="Holt S."/>
            <person name="Cochrane G."/>
            <person name="Meng A."/>
            <person name="Brown T."/>
            <person name="Cohen L."/>
        </authorList>
    </citation>
    <scope>NUCLEOTIDE SEQUENCE</scope>
    <source>
        <strain evidence="5">CCMP 2712</strain>
    </source>
</reference>
<dbReference type="InterPro" id="IPR000717">
    <property type="entry name" value="PCI_dom"/>
</dbReference>
<dbReference type="Pfam" id="PF08375">
    <property type="entry name" value="Rpn3_C"/>
    <property type="match status" value="1"/>
</dbReference>
<dbReference type="InterPro" id="IPR050756">
    <property type="entry name" value="CSN3"/>
</dbReference>
<keyword evidence="2" id="KW-0647">Proteasome</keyword>
<organism evidence="5">
    <name type="scientific">Guillardia theta</name>
    <name type="common">Cryptophyte</name>
    <name type="synonym">Cryptomonas phi</name>
    <dbReference type="NCBI Taxonomy" id="55529"/>
    <lineage>
        <taxon>Eukaryota</taxon>
        <taxon>Cryptophyceae</taxon>
        <taxon>Pyrenomonadales</taxon>
        <taxon>Geminigeraceae</taxon>
        <taxon>Guillardia</taxon>
    </lineage>
</organism>
<dbReference type="SUPFAM" id="SSF46785">
    <property type="entry name" value="Winged helix' DNA-binding domain"/>
    <property type="match status" value="1"/>
</dbReference>
<dbReference type="SMART" id="SM00753">
    <property type="entry name" value="PAM"/>
    <property type="match status" value="1"/>
</dbReference>
<name>A0A7S4HBH7_GUITH</name>
<dbReference type="GO" id="GO:0030234">
    <property type="term" value="F:enzyme regulator activity"/>
    <property type="evidence" value="ECO:0007669"/>
    <property type="project" value="InterPro"/>
</dbReference>
<dbReference type="PANTHER" id="PTHR10758:SF2">
    <property type="entry name" value="26S PROTEASOME NON-ATPASE REGULATORY SUBUNIT 3"/>
    <property type="match status" value="1"/>
</dbReference>
<dbReference type="GO" id="GO:0008541">
    <property type="term" value="C:proteasome regulatory particle, lid subcomplex"/>
    <property type="evidence" value="ECO:0007669"/>
    <property type="project" value="TreeGrafter"/>
</dbReference>
<feature type="domain" description="PCI" evidence="4">
    <location>
        <begin position="283"/>
        <end position="462"/>
    </location>
</feature>
<proteinExistence type="inferred from homology"/>
<dbReference type="PROSITE" id="PS50250">
    <property type="entry name" value="PCI"/>
    <property type="match status" value="1"/>
</dbReference>
<gene>
    <name evidence="5" type="ORF">GTHE00462_LOCUS2781</name>
</gene>
<evidence type="ECO:0000256" key="2">
    <source>
        <dbReference type="ARBA" id="ARBA00022942"/>
    </source>
</evidence>
<dbReference type="Pfam" id="PF01399">
    <property type="entry name" value="PCI"/>
    <property type="match status" value="1"/>
</dbReference>
<dbReference type="SMART" id="SM00088">
    <property type="entry name" value="PINT"/>
    <property type="match status" value="1"/>
</dbReference>
<dbReference type="GO" id="GO:0006511">
    <property type="term" value="P:ubiquitin-dependent protein catabolic process"/>
    <property type="evidence" value="ECO:0007669"/>
    <property type="project" value="TreeGrafter"/>
</dbReference>
<dbReference type="EMBL" id="HBKN01003262">
    <property type="protein sequence ID" value="CAE2193470.1"/>
    <property type="molecule type" value="Transcribed_RNA"/>
</dbReference>
<dbReference type="Pfam" id="PF25573">
    <property type="entry name" value="TPR_PSMD3_N"/>
    <property type="match status" value="1"/>
</dbReference>
<dbReference type="GO" id="GO:0042176">
    <property type="term" value="P:regulation of protein catabolic process"/>
    <property type="evidence" value="ECO:0007669"/>
    <property type="project" value="InterPro"/>
</dbReference>
<dbReference type="InterPro" id="IPR036390">
    <property type="entry name" value="WH_DNA-bd_sf"/>
</dbReference>
<feature type="region of interest" description="Disordered" evidence="3">
    <location>
        <begin position="499"/>
        <end position="527"/>
    </location>
</feature>
<feature type="region of interest" description="Disordered" evidence="3">
    <location>
        <begin position="1"/>
        <end position="23"/>
    </location>
</feature>
<evidence type="ECO:0000256" key="1">
    <source>
        <dbReference type="ARBA" id="ARBA00007912"/>
    </source>
</evidence>
<dbReference type="InterPro" id="IPR013586">
    <property type="entry name" value="PSMD3_C"/>
</dbReference>